<organism evidence="3 4">
    <name type="scientific">Mycobacterium bourgelatii</name>
    <dbReference type="NCBI Taxonomy" id="1273442"/>
    <lineage>
        <taxon>Bacteria</taxon>
        <taxon>Bacillati</taxon>
        <taxon>Actinomycetota</taxon>
        <taxon>Actinomycetes</taxon>
        <taxon>Mycobacteriales</taxon>
        <taxon>Mycobacteriaceae</taxon>
        <taxon>Mycobacterium</taxon>
    </lineage>
</organism>
<reference evidence="3 4" key="1">
    <citation type="journal article" date="2019" name="Emerg. Microbes Infect.">
        <title>Comprehensive subspecies identification of 175 nontuberculous mycobacteria species based on 7547 genomic profiles.</title>
        <authorList>
            <person name="Matsumoto Y."/>
            <person name="Kinjo T."/>
            <person name="Motooka D."/>
            <person name="Nabeya D."/>
            <person name="Jung N."/>
            <person name="Uechi K."/>
            <person name="Horii T."/>
            <person name="Iida T."/>
            <person name="Fujita J."/>
            <person name="Nakamura S."/>
        </authorList>
    </citation>
    <scope>NUCLEOTIDE SEQUENCE [LARGE SCALE GENOMIC DNA]</scope>
    <source>
        <strain evidence="3 4">JCM 30725</strain>
    </source>
</reference>
<dbReference type="Pfam" id="PF23275">
    <property type="entry name" value="TPR_23"/>
    <property type="match status" value="1"/>
</dbReference>
<protein>
    <recommendedName>
        <fullName evidence="5">ESX-1 secretion-associated protein EspA/EspE-like domain-containing protein</fullName>
    </recommendedName>
</protein>
<dbReference type="Proteomes" id="UP000465360">
    <property type="component" value="Unassembled WGS sequence"/>
</dbReference>
<evidence type="ECO:0000259" key="1">
    <source>
        <dbReference type="Pfam" id="PF22905"/>
    </source>
</evidence>
<name>A0A7I9YR12_MYCBU</name>
<feature type="domain" description="TPR repeat" evidence="2">
    <location>
        <begin position="217"/>
        <end position="430"/>
    </location>
</feature>
<feature type="domain" description="Predicted hydrolase N-terminal" evidence="1">
    <location>
        <begin position="2"/>
        <end position="170"/>
    </location>
</feature>
<dbReference type="InterPro" id="IPR057037">
    <property type="entry name" value="TPR_rep_actino"/>
</dbReference>
<evidence type="ECO:0000259" key="2">
    <source>
        <dbReference type="Pfam" id="PF23275"/>
    </source>
</evidence>
<dbReference type="AlphaFoldDB" id="A0A7I9YR12"/>
<sequence>MIAHAGGDPWAINRMLQSGSPAQISSLAGAFHDAGQHTADADAKFEEARGRFEAAWNHQNGDHPINDAAEVRRATESLGVQAAQLPKIAVDLESLAASLAEAQRTAREQISQFEKGLEAIDRLIGDAHDALVKEELKLDAAATTTFYLHRLEQTRDRYAEQLHDSMIRLRTGDGYDASLLGSVDGYDVETPDQAEKDVHAALAGDQAAAARINAVLASISEEQVSGKKPLGREQASVLSQLQAQQHGMSVEALVDVEGRLGDQHSMIANSWQLMSNPAIVFPRTELKPGARQGTDTVKGGAAQLPESMQKVLNSTGLKENTTIKAIAGIVKNGSPLLQRNTEFDRGFLRKASVMLDTPVFQKHDRASHGEDFDRDPAFGPTVSAALSAVSPDHQVVHDFLVGSGGDTFLREVTHHFWLDNGKGAASLFNWTGDAAHGPEARIAAETAWIYSTHIGLHSSELLHLPGSHTLGEVNPDLVRGMAQGLTPYVNNIAGTAGGVAGFSPPPGTPPTVIQEYVENGTIPNAKGTFAVLSSDATAGANFNAAAFDQALLNESAYAQAVVNHEPNTNGADQRLHDAATLRGLVGSGIHAAVQADAENHHLSEAASKTAEYDRKKSAYELSLKTDGALAGWIPGIGKYAGPVVGIIGSILEDEFVGKPPTTSSPPTDHPLPNMSIGEADREILNALIAFGQHVDGISQYMINGHVAAPDQLARTPDFTVGAYDQALNAALSQVFAQNYGTDPAIPVVVDEHMIDRYNDVIKDPDPHKR</sequence>
<evidence type="ECO:0000313" key="3">
    <source>
        <dbReference type="EMBL" id="GFG91088.1"/>
    </source>
</evidence>
<dbReference type="Pfam" id="PF22905">
    <property type="entry name" value="Hydro_N_hd"/>
    <property type="match status" value="1"/>
</dbReference>
<proteinExistence type="predicted"/>
<evidence type="ECO:0000313" key="4">
    <source>
        <dbReference type="Proteomes" id="UP000465360"/>
    </source>
</evidence>
<gene>
    <name evidence="3" type="ORF">MBOU_31300</name>
</gene>
<accession>A0A7I9YR12</accession>
<dbReference type="RefSeq" id="WP_163713716.1">
    <property type="nucleotide sequence ID" value="NZ_BLKZ01000001.1"/>
</dbReference>
<dbReference type="InterPro" id="IPR054469">
    <property type="entry name" value="Pred_hydrolase_N"/>
</dbReference>
<dbReference type="EMBL" id="BLKZ01000001">
    <property type="protein sequence ID" value="GFG91088.1"/>
    <property type="molecule type" value="Genomic_DNA"/>
</dbReference>
<evidence type="ECO:0008006" key="5">
    <source>
        <dbReference type="Google" id="ProtNLM"/>
    </source>
</evidence>
<comment type="caution">
    <text evidence="3">The sequence shown here is derived from an EMBL/GenBank/DDBJ whole genome shotgun (WGS) entry which is preliminary data.</text>
</comment>
<keyword evidence="4" id="KW-1185">Reference proteome</keyword>